<dbReference type="InterPro" id="IPR050330">
    <property type="entry name" value="Bact_OuterMem_StrucFunc"/>
</dbReference>
<dbReference type="InterPro" id="IPR006665">
    <property type="entry name" value="OmpA-like"/>
</dbReference>
<dbReference type="InterPro" id="IPR006626">
    <property type="entry name" value="PbH1"/>
</dbReference>
<dbReference type="InterPro" id="IPR006664">
    <property type="entry name" value="OMP_bac"/>
</dbReference>
<dbReference type="Pfam" id="PF02412">
    <property type="entry name" value="TSP_3"/>
    <property type="match status" value="1"/>
</dbReference>
<name>A0A1F7F9R0_UNCRA</name>
<sequence length="499" mass="55121">MEIRNKIITGLCIFVFACVSHGAMLKVPQQFRSIYQALLKAQPGDTIFVSKGIYYENIVMVDDVVIQGENQKTTVINGRQKGYAVVTGADRAVLENFTIRNGRIGVLCKATAPVIKNNIIIDNKGSGIMAIMALPAIRNNVIMRNKWTGIFCQSVKAIDTEIENNVIIENGYNGVHCAKATQVLVRNNILAGNDEYGVYCDQSAKRTRIIYNNFFGNFLSGTSYFAIENKTNMHKQPMFKNPTAGIPSFNYFCKPVSPMLKAGENGIDVGLLSVEFMSTVSVDKDNDGIPDDRDQCPEIPEDIDQFEDDDGCPDYDNDKDGIYDSKDKCPLEPEDKDGFEDLDGCPDTDNDQDGILDVSDGCPNDPETINGYKDQDGCPDEKPVEMKGTLVLEGINFRTGSAELLDESFSILDNVYNSLEAFPKVKIEIRGHTDNVGSAQANMVLSLERAQSVKSYLVNRGVAADRVQVKGFGESQPVSSNRTAKGRAENRRIEFVRIN</sequence>
<dbReference type="Proteomes" id="UP000179243">
    <property type="component" value="Unassembled WGS sequence"/>
</dbReference>
<evidence type="ECO:0000256" key="4">
    <source>
        <dbReference type="ARBA" id="ARBA00023237"/>
    </source>
</evidence>
<dbReference type="SUPFAM" id="SSF103088">
    <property type="entry name" value="OmpA-like"/>
    <property type="match status" value="1"/>
</dbReference>
<dbReference type="Gene3D" id="4.10.1080.10">
    <property type="entry name" value="TSP type-3 repeat"/>
    <property type="match status" value="1"/>
</dbReference>
<gene>
    <name evidence="8" type="ORF">A2519_13095</name>
</gene>
<feature type="region of interest" description="Disordered" evidence="6">
    <location>
        <begin position="302"/>
        <end position="335"/>
    </location>
</feature>
<organism evidence="8 9">
    <name type="scientific">Candidatus Raymondbacteria bacterium RIFOXYD12_FULL_49_13</name>
    <dbReference type="NCBI Taxonomy" id="1817890"/>
    <lineage>
        <taxon>Bacteria</taxon>
        <taxon>Raymondiibacteriota</taxon>
    </lineage>
</organism>
<dbReference type="PROSITE" id="PS51123">
    <property type="entry name" value="OMPA_2"/>
    <property type="match status" value="1"/>
</dbReference>
<evidence type="ECO:0000313" key="8">
    <source>
        <dbReference type="EMBL" id="OGK03257.1"/>
    </source>
</evidence>
<comment type="subcellular location">
    <subcellularLocation>
        <location evidence="1">Cell outer membrane</location>
    </subcellularLocation>
</comment>
<reference evidence="8 9" key="1">
    <citation type="journal article" date="2016" name="Nat. Commun.">
        <title>Thousands of microbial genomes shed light on interconnected biogeochemical processes in an aquifer system.</title>
        <authorList>
            <person name="Anantharaman K."/>
            <person name="Brown C.T."/>
            <person name="Hug L.A."/>
            <person name="Sharon I."/>
            <person name="Castelle C.J."/>
            <person name="Probst A.J."/>
            <person name="Thomas B.C."/>
            <person name="Singh A."/>
            <person name="Wilkins M.J."/>
            <person name="Karaoz U."/>
            <person name="Brodie E.L."/>
            <person name="Williams K.H."/>
            <person name="Hubbard S.S."/>
            <person name="Banfield J.F."/>
        </authorList>
    </citation>
    <scope>NUCLEOTIDE SEQUENCE [LARGE SCALE GENOMIC DNA]</scope>
</reference>
<dbReference type="SUPFAM" id="SSF51126">
    <property type="entry name" value="Pectin lyase-like"/>
    <property type="match status" value="1"/>
</dbReference>
<dbReference type="PANTHER" id="PTHR30329:SF21">
    <property type="entry name" value="LIPOPROTEIN YIAD-RELATED"/>
    <property type="match status" value="1"/>
</dbReference>
<keyword evidence="2" id="KW-0732">Signal</keyword>
<dbReference type="PRINTS" id="PR01021">
    <property type="entry name" value="OMPADOMAIN"/>
</dbReference>
<evidence type="ECO:0000256" key="1">
    <source>
        <dbReference type="ARBA" id="ARBA00004442"/>
    </source>
</evidence>
<keyword evidence="3 5" id="KW-0472">Membrane</keyword>
<dbReference type="PROSITE" id="PS51257">
    <property type="entry name" value="PROKAR_LIPOPROTEIN"/>
    <property type="match status" value="1"/>
</dbReference>
<dbReference type="InterPro" id="IPR011050">
    <property type="entry name" value="Pectin_lyase_fold/virulence"/>
</dbReference>
<dbReference type="Pfam" id="PF00691">
    <property type="entry name" value="OmpA"/>
    <property type="match status" value="1"/>
</dbReference>
<dbReference type="GO" id="GO:0007155">
    <property type="term" value="P:cell adhesion"/>
    <property type="evidence" value="ECO:0007669"/>
    <property type="project" value="InterPro"/>
</dbReference>
<proteinExistence type="predicted"/>
<dbReference type="AlphaFoldDB" id="A0A1F7F9R0"/>
<feature type="compositionally biased region" description="Basic and acidic residues" evidence="6">
    <location>
        <begin position="316"/>
        <end position="333"/>
    </location>
</feature>
<dbReference type="InterPro" id="IPR003367">
    <property type="entry name" value="Thrombospondin_3-like_rpt"/>
</dbReference>
<dbReference type="InterPro" id="IPR036737">
    <property type="entry name" value="OmpA-like_sf"/>
</dbReference>
<evidence type="ECO:0000256" key="6">
    <source>
        <dbReference type="SAM" id="MobiDB-lite"/>
    </source>
</evidence>
<dbReference type="InterPro" id="IPR012334">
    <property type="entry name" value="Pectin_lyas_fold"/>
</dbReference>
<dbReference type="InterPro" id="IPR028974">
    <property type="entry name" value="TSP_type-3_rpt"/>
</dbReference>
<keyword evidence="4" id="KW-0998">Cell outer membrane</keyword>
<dbReference type="GO" id="GO:0005509">
    <property type="term" value="F:calcium ion binding"/>
    <property type="evidence" value="ECO:0007669"/>
    <property type="project" value="InterPro"/>
</dbReference>
<dbReference type="SMART" id="SM00710">
    <property type="entry name" value="PbH1"/>
    <property type="match status" value="4"/>
</dbReference>
<accession>A0A1F7F9R0</accession>
<dbReference type="CDD" id="cd07185">
    <property type="entry name" value="OmpA_C-like"/>
    <property type="match status" value="1"/>
</dbReference>
<feature type="compositionally biased region" description="Acidic residues" evidence="6">
    <location>
        <begin position="302"/>
        <end position="315"/>
    </location>
</feature>
<evidence type="ECO:0000256" key="3">
    <source>
        <dbReference type="ARBA" id="ARBA00023136"/>
    </source>
</evidence>
<evidence type="ECO:0000259" key="7">
    <source>
        <dbReference type="PROSITE" id="PS51123"/>
    </source>
</evidence>
<dbReference type="Gene3D" id="2.160.20.10">
    <property type="entry name" value="Single-stranded right-handed beta-helix, Pectin lyase-like"/>
    <property type="match status" value="2"/>
</dbReference>
<evidence type="ECO:0000256" key="5">
    <source>
        <dbReference type="PROSITE-ProRule" id="PRU00473"/>
    </source>
</evidence>
<dbReference type="InterPro" id="IPR007742">
    <property type="entry name" value="NosD_dom"/>
</dbReference>
<dbReference type="EMBL" id="MFYX01000092">
    <property type="protein sequence ID" value="OGK03257.1"/>
    <property type="molecule type" value="Genomic_DNA"/>
</dbReference>
<evidence type="ECO:0000256" key="2">
    <source>
        <dbReference type="ARBA" id="ARBA00022729"/>
    </source>
</evidence>
<dbReference type="PANTHER" id="PTHR30329">
    <property type="entry name" value="STATOR ELEMENT OF FLAGELLAR MOTOR COMPLEX"/>
    <property type="match status" value="1"/>
</dbReference>
<dbReference type="GO" id="GO:0009279">
    <property type="term" value="C:cell outer membrane"/>
    <property type="evidence" value="ECO:0007669"/>
    <property type="project" value="UniProtKB-SubCell"/>
</dbReference>
<dbReference type="Gene3D" id="3.30.1330.60">
    <property type="entry name" value="OmpA-like domain"/>
    <property type="match status" value="1"/>
</dbReference>
<dbReference type="SUPFAM" id="SSF103647">
    <property type="entry name" value="TSP type-3 repeat"/>
    <property type="match status" value="1"/>
</dbReference>
<protein>
    <recommendedName>
        <fullName evidence="7">OmpA-like domain-containing protein</fullName>
    </recommendedName>
</protein>
<comment type="caution">
    <text evidence="8">The sequence shown here is derived from an EMBL/GenBank/DDBJ whole genome shotgun (WGS) entry which is preliminary data.</text>
</comment>
<dbReference type="Pfam" id="PF05048">
    <property type="entry name" value="NosD"/>
    <property type="match status" value="1"/>
</dbReference>
<feature type="domain" description="OmpA-like" evidence="7">
    <location>
        <begin position="384"/>
        <end position="499"/>
    </location>
</feature>
<evidence type="ECO:0000313" key="9">
    <source>
        <dbReference type="Proteomes" id="UP000179243"/>
    </source>
</evidence>